<gene>
    <name evidence="1" type="ORF">LPU83_pLPU83d_1010</name>
</gene>
<dbReference type="HOGENOM" id="CLU_3295520_0_0_5"/>
<dbReference type="Proteomes" id="UP000019443">
    <property type="component" value="Plasmid pLPU83d"/>
</dbReference>
<reference evidence="1" key="1">
    <citation type="submission" date="2013-11" db="EMBL/GenBank/DDBJ databases">
        <title>Draft genome sequence of the broad-host-range Rhizobium sp. LPU83 strain, a member of the low-genetic diversity Oregon-like Rhizobium sp. group.</title>
        <authorList>
            <person name="Wibberg D."/>
            <person name="Puehler A."/>
            <person name="Schlueter A."/>
        </authorList>
    </citation>
    <scope>NUCLEOTIDE SEQUENCE [LARGE SCALE GENOMIC DNA]</scope>
    <source>
        <strain evidence="1">LPU83</strain>
        <plasmid evidence="1">pLPU83d</plasmid>
    </source>
</reference>
<organism evidence="1 2">
    <name type="scientific">Rhizobium favelukesii</name>
    <dbReference type="NCBI Taxonomy" id="348824"/>
    <lineage>
        <taxon>Bacteria</taxon>
        <taxon>Pseudomonadati</taxon>
        <taxon>Pseudomonadota</taxon>
        <taxon>Alphaproteobacteria</taxon>
        <taxon>Hyphomicrobiales</taxon>
        <taxon>Rhizobiaceae</taxon>
        <taxon>Rhizobium/Agrobacterium group</taxon>
        <taxon>Rhizobium</taxon>
    </lineage>
</organism>
<sequence length="40" mass="4319">MWYESPGEHRAVFEDLAGAVNVGEDADGRSVVTRTLALKA</sequence>
<protein>
    <submittedName>
        <fullName evidence="1">Uncharacterized protein</fullName>
    </submittedName>
</protein>
<accession>W6RQD1</accession>
<proteinExistence type="predicted"/>
<geneLocation type="plasmid" evidence="1 2">
    <name>pLPU83d</name>
</geneLocation>
<evidence type="ECO:0000313" key="1">
    <source>
        <dbReference type="EMBL" id="CDM62380.1"/>
    </source>
</evidence>
<dbReference type="EMBL" id="HG916855">
    <property type="protein sequence ID" value="CDM62380.1"/>
    <property type="molecule type" value="Genomic_DNA"/>
</dbReference>
<keyword evidence="1" id="KW-0614">Plasmid</keyword>
<dbReference type="AlphaFoldDB" id="W6RQD1"/>
<evidence type="ECO:0000313" key="2">
    <source>
        <dbReference type="Proteomes" id="UP000019443"/>
    </source>
</evidence>
<name>W6RQD1_9HYPH</name>
<keyword evidence="2" id="KW-1185">Reference proteome</keyword>
<dbReference type="KEGG" id="rhl:LPU83_pLPU83d_1010"/>